<dbReference type="AlphaFoldDB" id="A0A0F9W9T9"/>
<gene>
    <name evidence="1" type="ORF">LCGC14_0308880</name>
</gene>
<organism evidence="1">
    <name type="scientific">marine sediment metagenome</name>
    <dbReference type="NCBI Taxonomy" id="412755"/>
    <lineage>
        <taxon>unclassified sequences</taxon>
        <taxon>metagenomes</taxon>
        <taxon>ecological metagenomes</taxon>
    </lineage>
</organism>
<protein>
    <submittedName>
        <fullName evidence="1">Uncharacterized protein</fullName>
    </submittedName>
</protein>
<dbReference type="EMBL" id="LAZR01000200">
    <property type="protein sequence ID" value="KKN82466.1"/>
    <property type="molecule type" value="Genomic_DNA"/>
</dbReference>
<reference evidence="1" key="1">
    <citation type="journal article" date="2015" name="Nature">
        <title>Complex archaea that bridge the gap between prokaryotes and eukaryotes.</title>
        <authorList>
            <person name="Spang A."/>
            <person name="Saw J.H."/>
            <person name="Jorgensen S.L."/>
            <person name="Zaremba-Niedzwiedzka K."/>
            <person name="Martijn J."/>
            <person name="Lind A.E."/>
            <person name="van Eijk R."/>
            <person name="Schleper C."/>
            <person name="Guy L."/>
            <person name="Ettema T.J."/>
        </authorList>
    </citation>
    <scope>NUCLEOTIDE SEQUENCE</scope>
</reference>
<name>A0A0F9W9T9_9ZZZZ</name>
<accession>A0A0F9W9T9</accession>
<evidence type="ECO:0000313" key="1">
    <source>
        <dbReference type="EMBL" id="KKN82466.1"/>
    </source>
</evidence>
<proteinExistence type="predicted"/>
<comment type="caution">
    <text evidence="1">The sequence shown here is derived from an EMBL/GenBank/DDBJ whole genome shotgun (WGS) entry which is preliminary data.</text>
</comment>
<sequence>MRWPGDGAIEAWADRQCLGGEIHQRMSTVRDTVEAAIASGTLRITGDMVLALARHVEVRP</sequence>